<dbReference type="FunFam" id="1.10.3470.10:FF:000001">
    <property type="entry name" value="Vitamin B12 ABC transporter permease BtuC"/>
    <property type="match status" value="1"/>
</dbReference>
<comment type="subcellular location">
    <subcellularLocation>
        <location evidence="1">Cell membrane</location>
        <topology evidence="1">Multi-pass membrane protein</topology>
    </subcellularLocation>
</comment>
<evidence type="ECO:0000256" key="8">
    <source>
        <dbReference type="SAM" id="MobiDB-lite"/>
    </source>
</evidence>
<accession>A0A7W3JK06</accession>
<evidence type="ECO:0000256" key="5">
    <source>
        <dbReference type="ARBA" id="ARBA00022692"/>
    </source>
</evidence>
<comment type="similarity">
    <text evidence="2">Belongs to the binding-protein-dependent transport system permease family. FecCD subfamily.</text>
</comment>
<feature type="transmembrane region" description="Helical" evidence="9">
    <location>
        <begin position="146"/>
        <end position="166"/>
    </location>
</feature>
<proteinExistence type="inferred from homology"/>
<keyword evidence="5 9" id="KW-0812">Transmembrane</keyword>
<dbReference type="EMBL" id="BJUV01000018">
    <property type="protein sequence ID" value="GEK83658.1"/>
    <property type="molecule type" value="Genomic_DNA"/>
</dbReference>
<sequence>MTRTAPAPAHPTGAPGDPGTPGAAGAAGTPAGAAVTPGARGAEGAPVQARSRVHGSLAPRSRGVLALAALAVALLATVAASLALGSNLLPLGTVLANLIDPARDVDAIVWGSRVPRTVLGVFVGCCLGVAGAVMQGQTRNPLADPGLFGVSAGASLAVVVGVYVLGTSSVLTTLWLALIGAVVASVVVFTVAALGRGLASPVPLAIAGSAVSAFLVAATSYLVLSDESTLAAYRIWVVGSLSGRSLDGLAAALPFALVGLLLAALNTRSLNTLALGAELARGLGESLLRARLVGLGAITLLTAAAVALSGPIGFVGLTAPHIARSLVGGDHHRLLPASALVGAVVLLACDVVGRLIGGNAEVSVGVVLTVLGGAVFVSIVRRGRLAAL</sequence>
<feature type="region of interest" description="Disordered" evidence="8">
    <location>
        <begin position="1"/>
        <end position="46"/>
    </location>
</feature>
<keyword evidence="3" id="KW-0813">Transport</keyword>
<gene>
    <name evidence="11" type="ORF">FB463_002516</name>
    <name evidence="10" type="ORF">FFA01_19670</name>
</gene>
<reference evidence="11 13" key="2">
    <citation type="submission" date="2020-07" db="EMBL/GenBank/DDBJ databases">
        <title>Sequencing the genomes of 1000 actinobacteria strains.</title>
        <authorList>
            <person name="Klenk H.-P."/>
        </authorList>
    </citation>
    <scope>NUCLEOTIDE SEQUENCE [LARGE SCALE GENOMIC DNA]</scope>
    <source>
        <strain evidence="11 13">DSM 10309</strain>
    </source>
</reference>
<dbReference type="Proteomes" id="UP000522688">
    <property type="component" value="Unassembled WGS sequence"/>
</dbReference>
<evidence type="ECO:0000256" key="7">
    <source>
        <dbReference type="ARBA" id="ARBA00023136"/>
    </source>
</evidence>
<feature type="transmembrane region" description="Helical" evidence="9">
    <location>
        <begin position="244"/>
        <end position="265"/>
    </location>
</feature>
<name>A0A7W3JK06_9MICO</name>
<evidence type="ECO:0000256" key="2">
    <source>
        <dbReference type="ARBA" id="ARBA00007935"/>
    </source>
</evidence>
<feature type="transmembrane region" description="Helical" evidence="9">
    <location>
        <begin position="172"/>
        <end position="195"/>
    </location>
</feature>
<dbReference type="PANTHER" id="PTHR30472:SF1">
    <property type="entry name" value="FE(3+) DICITRATE TRANSPORT SYSTEM PERMEASE PROTEIN FECC-RELATED"/>
    <property type="match status" value="1"/>
</dbReference>
<evidence type="ECO:0000313" key="11">
    <source>
        <dbReference type="EMBL" id="MBA8814250.1"/>
    </source>
</evidence>
<evidence type="ECO:0000313" key="12">
    <source>
        <dbReference type="Proteomes" id="UP000321154"/>
    </source>
</evidence>
<dbReference type="PANTHER" id="PTHR30472">
    <property type="entry name" value="FERRIC ENTEROBACTIN TRANSPORT SYSTEM PERMEASE PROTEIN"/>
    <property type="match status" value="1"/>
</dbReference>
<dbReference type="Pfam" id="PF01032">
    <property type="entry name" value="FecCD"/>
    <property type="match status" value="1"/>
</dbReference>
<evidence type="ECO:0000313" key="13">
    <source>
        <dbReference type="Proteomes" id="UP000522688"/>
    </source>
</evidence>
<feature type="transmembrane region" description="Helical" evidence="9">
    <location>
        <begin position="360"/>
        <end position="380"/>
    </location>
</feature>
<dbReference type="SUPFAM" id="SSF81345">
    <property type="entry name" value="ABC transporter involved in vitamin B12 uptake, BtuC"/>
    <property type="match status" value="1"/>
</dbReference>
<dbReference type="Proteomes" id="UP000321154">
    <property type="component" value="Unassembled WGS sequence"/>
</dbReference>
<dbReference type="AlphaFoldDB" id="A0A7W3JK06"/>
<keyword evidence="4" id="KW-1003">Cell membrane</keyword>
<evidence type="ECO:0000256" key="9">
    <source>
        <dbReference type="SAM" id="Phobius"/>
    </source>
</evidence>
<dbReference type="CDD" id="cd06550">
    <property type="entry name" value="TM_ABC_iron-siderophores_like"/>
    <property type="match status" value="1"/>
</dbReference>
<keyword evidence="7 9" id="KW-0472">Membrane</keyword>
<dbReference type="InterPro" id="IPR000522">
    <property type="entry name" value="ABC_transptr_permease_BtuC"/>
</dbReference>
<dbReference type="EMBL" id="JACGWW010000003">
    <property type="protein sequence ID" value="MBA8814250.1"/>
    <property type="molecule type" value="Genomic_DNA"/>
</dbReference>
<dbReference type="RefSeq" id="WP_244289790.1">
    <property type="nucleotide sequence ID" value="NZ_BAAAHR010000007.1"/>
</dbReference>
<dbReference type="Gene3D" id="1.10.3470.10">
    <property type="entry name" value="ABC transporter involved in vitamin B12 uptake, BtuC"/>
    <property type="match status" value="1"/>
</dbReference>
<dbReference type="GO" id="GO:0033214">
    <property type="term" value="P:siderophore-iron import into cell"/>
    <property type="evidence" value="ECO:0007669"/>
    <property type="project" value="TreeGrafter"/>
</dbReference>
<organism evidence="11 13">
    <name type="scientific">Frigoribacterium faeni</name>
    <dbReference type="NCBI Taxonomy" id="145483"/>
    <lineage>
        <taxon>Bacteria</taxon>
        <taxon>Bacillati</taxon>
        <taxon>Actinomycetota</taxon>
        <taxon>Actinomycetes</taxon>
        <taxon>Micrococcales</taxon>
        <taxon>Microbacteriaceae</taxon>
        <taxon>Frigoribacterium</taxon>
    </lineage>
</organism>
<comment type="caution">
    <text evidence="11">The sequence shown here is derived from an EMBL/GenBank/DDBJ whole genome shotgun (WGS) entry which is preliminary data.</text>
</comment>
<evidence type="ECO:0000256" key="4">
    <source>
        <dbReference type="ARBA" id="ARBA00022475"/>
    </source>
</evidence>
<evidence type="ECO:0000256" key="1">
    <source>
        <dbReference type="ARBA" id="ARBA00004651"/>
    </source>
</evidence>
<evidence type="ECO:0000256" key="6">
    <source>
        <dbReference type="ARBA" id="ARBA00022989"/>
    </source>
</evidence>
<dbReference type="GO" id="GO:0005886">
    <property type="term" value="C:plasma membrane"/>
    <property type="evidence" value="ECO:0007669"/>
    <property type="project" value="UniProtKB-SubCell"/>
</dbReference>
<keyword evidence="6 9" id="KW-1133">Transmembrane helix</keyword>
<feature type="transmembrane region" description="Helical" evidence="9">
    <location>
        <begin position="334"/>
        <end position="353"/>
    </location>
</feature>
<feature type="transmembrane region" description="Helical" evidence="9">
    <location>
        <begin position="292"/>
        <end position="314"/>
    </location>
</feature>
<dbReference type="InterPro" id="IPR037294">
    <property type="entry name" value="ABC_BtuC-like"/>
</dbReference>
<feature type="transmembrane region" description="Helical" evidence="9">
    <location>
        <begin position="64"/>
        <end position="84"/>
    </location>
</feature>
<dbReference type="GO" id="GO:0022857">
    <property type="term" value="F:transmembrane transporter activity"/>
    <property type="evidence" value="ECO:0007669"/>
    <property type="project" value="InterPro"/>
</dbReference>
<keyword evidence="12" id="KW-1185">Reference proteome</keyword>
<evidence type="ECO:0000313" key="10">
    <source>
        <dbReference type="EMBL" id="GEK83658.1"/>
    </source>
</evidence>
<feature type="transmembrane region" description="Helical" evidence="9">
    <location>
        <begin position="202"/>
        <end position="224"/>
    </location>
</feature>
<feature type="compositionally biased region" description="Low complexity" evidence="8">
    <location>
        <begin position="1"/>
        <end position="42"/>
    </location>
</feature>
<reference evidence="10 12" key="1">
    <citation type="submission" date="2019-07" db="EMBL/GenBank/DDBJ databases">
        <title>Whole genome shotgun sequence of Frigoribacterium faeni NBRC 103066.</title>
        <authorList>
            <person name="Hosoyama A."/>
            <person name="Uohara A."/>
            <person name="Ohji S."/>
            <person name="Ichikawa N."/>
        </authorList>
    </citation>
    <scope>NUCLEOTIDE SEQUENCE [LARGE SCALE GENOMIC DNA]</scope>
    <source>
        <strain evidence="10 12">NBRC 103066</strain>
    </source>
</reference>
<evidence type="ECO:0000256" key="3">
    <source>
        <dbReference type="ARBA" id="ARBA00022448"/>
    </source>
</evidence>
<feature type="transmembrane region" description="Helical" evidence="9">
    <location>
        <begin position="117"/>
        <end position="134"/>
    </location>
</feature>
<protein>
    <submittedName>
        <fullName evidence="10">ABC transporter permease</fullName>
    </submittedName>
    <submittedName>
        <fullName evidence="11">Iron complex transport system permease protein</fullName>
    </submittedName>
</protein>